<evidence type="ECO:0008006" key="4">
    <source>
        <dbReference type="Google" id="ProtNLM"/>
    </source>
</evidence>
<dbReference type="KEGG" id="vga:BSQ33_15510"/>
<dbReference type="AlphaFoldDB" id="A0A1Z2SIK8"/>
<feature type="chain" id="PRO_5012261055" description="VCBS repeat-containing protein" evidence="1">
    <location>
        <begin position="29"/>
        <end position="185"/>
    </location>
</feature>
<proteinExistence type="predicted"/>
<dbReference type="Proteomes" id="UP000196708">
    <property type="component" value="Chromosome 1"/>
</dbReference>
<feature type="signal peptide" evidence="1">
    <location>
        <begin position="1"/>
        <end position="28"/>
    </location>
</feature>
<keyword evidence="1" id="KW-0732">Signal</keyword>
<protein>
    <recommendedName>
        <fullName evidence="4">VCBS repeat-containing protein</fullName>
    </recommendedName>
</protein>
<sequence length="185" mass="21508">MKVLKIEKFLIINSLFLFSILMSMNVLAYDLDDFKNDDQSNIYDIDVNHDGVKDAVVNDSSHEEILVFLNINGGYQYQYKSENYNFQGVYMVRDIKEENSDDIDLSIISMFSGAGGQEKKYFLSIEDNKLELVQTVTFDSFYDDDLYSLHICVISKLGRETCHVTRSDKNFNTKFIDEYPYEKSP</sequence>
<gene>
    <name evidence="2" type="ORF">BSQ33_15510</name>
</gene>
<reference evidence="2 3" key="1">
    <citation type="submission" date="2016-12" db="EMBL/GenBank/DDBJ databases">
        <authorList>
            <person name="Song W.-J."/>
            <person name="Kurnit D.M."/>
        </authorList>
    </citation>
    <scope>NUCLEOTIDE SEQUENCE [LARGE SCALE GENOMIC DNA]</scope>
    <source>
        <strain evidence="2 3">ATCC 43942</strain>
    </source>
</reference>
<name>A0A1Z2SIK8_VIBGA</name>
<dbReference type="EMBL" id="CP018835">
    <property type="protein sequence ID" value="ASA56965.1"/>
    <property type="molecule type" value="Genomic_DNA"/>
</dbReference>
<evidence type="ECO:0000313" key="3">
    <source>
        <dbReference type="Proteomes" id="UP000196708"/>
    </source>
</evidence>
<dbReference type="OrthoDB" id="5873893at2"/>
<organism evidence="2 3">
    <name type="scientific">Vibrio gazogenes</name>
    <dbReference type="NCBI Taxonomy" id="687"/>
    <lineage>
        <taxon>Bacteria</taxon>
        <taxon>Pseudomonadati</taxon>
        <taxon>Pseudomonadota</taxon>
        <taxon>Gammaproteobacteria</taxon>
        <taxon>Vibrionales</taxon>
        <taxon>Vibrionaceae</taxon>
        <taxon>Vibrio</taxon>
    </lineage>
</organism>
<dbReference type="RefSeq" id="WP_088134471.1">
    <property type="nucleotide sequence ID" value="NZ_CP018835.1"/>
</dbReference>
<accession>A0A1Z2SIK8</accession>
<evidence type="ECO:0000256" key="1">
    <source>
        <dbReference type="SAM" id="SignalP"/>
    </source>
</evidence>
<evidence type="ECO:0000313" key="2">
    <source>
        <dbReference type="EMBL" id="ASA56965.1"/>
    </source>
</evidence>